<dbReference type="Pfam" id="PF24684">
    <property type="entry name" value="Vgb_lyase"/>
    <property type="match status" value="1"/>
</dbReference>
<dbReference type="PANTHER" id="PTHR40274">
    <property type="entry name" value="VIRGINIAMYCIN B LYASE"/>
    <property type="match status" value="1"/>
</dbReference>
<keyword evidence="2" id="KW-1185">Reference proteome</keyword>
<dbReference type="InterPro" id="IPR051344">
    <property type="entry name" value="Vgb"/>
</dbReference>
<accession>A0A660L3K6</accession>
<dbReference type="RefSeq" id="WP_147448007.1">
    <property type="nucleotide sequence ID" value="NZ_RBIL01000002.1"/>
</dbReference>
<gene>
    <name evidence="1" type="ORF">C8N24_5542</name>
</gene>
<dbReference type="InterPro" id="IPR015943">
    <property type="entry name" value="WD40/YVTN_repeat-like_dom_sf"/>
</dbReference>
<dbReference type="AlphaFoldDB" id="A0A660L3K6"/>
<dbReference type="EMBL" id="RBIL01000002">
    <property type="protein sequence ID" value="RKQ87519.1"/>
    <property type="molecule type" value="Genomic_DNA"/>
</dbReference>
<dbReference type="OrthoDB" id="9812926at2"/>
<evidence type="ECO:0000313" key="1">
    <source>
        <dbReference type="EMBL" id="RKQ87519.1"/>
    </source>
</evidence>
<organism evidence="1 2">
    <name type="scientific">Solirubrobacter pauli</name>
    <dbReference type="NCBI Taxonomy" id="166793"/>
    <lineage>
        <taxon>Bacteria</taxon>
        <taxon>Bacillati</taxon>
        <taxon>Actinomycetota</taxon>
        <taxon>Thermoleophilia</taxon>
        <taxon>Solirubrobacterales</taxon>
        <taxon>Solirubrobacteraceae</taxon>
        <taxon>Solirubrobacter</taxon>
    </lineage>
</organism>
<evidence type="ECO:0000313" key="2">
    <source>
        <dbReference type="Proteomes" id="UP000278962"/>
    </source>
</evidence>
<evidence type="ECO:0008006" key="3">
    <source>
        <dbReference type="Google" id="ProtNLM"/>
    </source>
</evidence>
<dbReference type="SUPFAM" id="SSF63829">
    <property type="entry name" value="Calcium-dependent phosphotriesterase"/>
    <property type="match status" value="1"/>
</dbReference>
<dbReference type="PANTHER" id="PTHR40274:SF3">
    <property type="entry name" value="VIRGINIAMYCIN B LYASE"/>
    <property type="match status" value="1"/>
</dbReference>
<sequence length="404" mass="43219">MRALAVAAALSAPFGGSVSQLNVAPDGAAWVMEANGNRQRALRITPDGAVRATTLETYAATTTIGADGQLWFIDYQNTLHRIDAGGTVTRVRDGDGDQAQRDVPSSLVSGPDGALWTMTRGRRPALLRFTTDGPAQQTPLELSACDTPLDLGDLTRATDGAVWASDAGCDRLVRIAPTSEARTVVLPPVLGVHGLAADATGGIWFGASTSLGGHVDADGRMTFLPPRPFDSSREPTAIAVAPDGRPWFATGSCRLLRVNAAGGVESRRAPIPARELAFDAGGGLWLASERRVARGDAPTDDCDDRPPAARIRVDGTIRRGVRVTVDEDARGSATLALLPGGRSRHARLGPDRQFRIRGARGGTLRLKTPRRWHIERGDVIHVGVYLRDEDDNEDMRYAEFRVTR</sequence>
<dbReference type="Proteomes" id="UP000278962">
    <property type="component" value="Unassembled WGS sequence"/>
</dbReference>
<proteinExistence type="predicted"/>
<reference evidence="1 2" key="1">
    <citation type="submission" date="2018-10" db="EMBL/GenBank/DDBJ databases">
        <title>Genomic Encyclopedia of Archaeal and Bacterial Type Strains, Phase II (KMG-II): from individual species to whole genera.</title>
        <authorList>
            <person name="Goeker M."/>
        </authorList>
    </citation>
    <scope>NUCLEOTIDE SEQUENCE [LARGE SCALE GENOMIC DNA]</scope>
    <source>
        <strain evidence="1 2">DSM 14954</strain>
    </source>
</reference>
<dbReference type="Gene3D" id="2.130.10.10">
    <property type="entry name" value="YVTN repeat-like/Quinoprotein amine dehydrogenase"/>
    <property type="match status" value="2"/>
</dbReference>
<protein>
    <recommendedName>
        <fullName evidence="3">Virginiamycin B lyase</fullName>
    </recommendedName>
</protein>
<name>A0A660L3K6_9ACTN</name>
<comment type="caution">
    <text evidence="1">The sequence shown here is derived from an EMBL/GenBank/DDBJ whole genome shotgun (WGS) entry which is preliminary data.</text>
</comment>